<organism evidence="1 2">
    <name type="scientific">Ruegeria denitrificans</name>
    <dbReference type="NCBI Taxonomy" id="1715692"/>
    <lineage>
        <taxon>Bacteria</taxon>
        <taxon>Pseudomonadati</taxon>
        <taxon>Pseudomonadota</taxon>
        <taxon>Alphaproteobacteria</taxon>
        <taxon>Rhodobacterales</taxon>
        <taxon>Roseobacteraceae</taxon>
        <taxon>Ruegeria</taxon>
    </lineage>
</organism>
<dbReference type="GO" id="GO:0020037">
    <property type="term" value="F:heme binding"/>
    <property type="evidence" value="ECO:0007669"/>
    <property type="project" value="InterPro"/>
</dbReference>
<dbReference type="AlphaFoldDB" id="A0A0P1IBM8"/>
<protein>
    <submittedName>
        <fullName evidence="1">Uncharacterized protein</fullName>
    </submittedName>
</protein>
<dbReference type="EMBL" id="CYUD01000007">
    <property type="protein sequence ID" value="CUK03349.1"/>
    <property type="molecule type" value="Genomic_DNA"/>
</dbReference>
<dbReference type="STRING" id="1715692.RUE5091_02488"/>
<gene>
    <name evidence="1" type="ORF">RUE5091_02488</name>
</gene>
<proteinExistence type="predicted"/>
<name>A0A0P1IBM8_9RHOB</name>
<dbReference type="InterPro" id="IPR037217">
    <property type="entry name" value="Trp/Indoleamine_2_3_dOase-like"/>
</dbReference>
<dbReference type="Proteomes" id="UP000051260">
    <property type="component" value="Unassembled WGS sequence"/>
</dbReference>
<keyword evidence="2" id="KW-1185">Reference proteome</keyword>
<accession>A0A0P1IBM8</accession>
<dbReference type="GO" id="GO:0046872">
    <property type="term" value="F:metal ion binding"/>
    <property type="evidence" value="ECO:0007669"/>
    <property type="project" value="InterPro"/>
</dbReference>
<evidence type="ECO:0000313" key="2">
    <source>
        <dbReference type="Proteomes" id="UP000051260"/>
    </source>
</evidence>
<reference evidence="2" key="1">
    <citation type="submission" date="2015-09" db="EMBL/GenBank/DDBJ databases">
        <authorList>
            <person name="Rodrigo-Torres L."/>
            <person name="Arahal D.R."/>
        </authorList>
    </citation>
    <scope>NUCLEOTIDE SEQUENCE [LARGE SCALE GENOMIC DNA]</scope>
    <source>
        <strain evidence="2">CECT 5091</strain>
    </source>
</reference>
<sequence length="55" mass="6688">MDVHFPLQRWRLNHVISLERVSQAQVAAFLRKALGLRFFHNLYNMRTELIYTEQE</sequence>
<dbReference type="SUPFAM" id="SSF140959">
    <property type="entry name" value="Indolic compounds 2,3-dioxygenase-like"/>
    <property type="match status" value="1"/>
</dbReference>
<evidence type="ECO:0000313" key="1">
    <source>
        <dbReference type="EMBL" id="CUK03349.1"/>
    </source>
</evidence>
<dbReference type="Gene3D" id="1.20.58.480">
    <property type="match status" value="1"/>
</dbReference>
<dbReference type="GO" id="GO:0019441">
    <property type="term" value="P:L-tryptophan catabolic process to kynurenine"/>
    <property type="evidence" value="ECO:0007669"/>
    <property type="project" value="InterPro"/>
</dbReference>